<dbReference type="EMBL" id="VYZN01000025">
    <property type="protein sequence ID" value="KAE9535897.1"/>
    <property type="molecule type" value="Genomic_DNA"/>
</dbReference>
<name>A0A6G0TNL3_APHGL</name>
<keyword evidence="3" id="KW-1185">Reference proteome</keyword>
<reference evidence="2 3" key="1">
    <citation type="submission" date="2019-08" db="EMBL/GenBank/DDBJ databases">
        <title>The genome of the soybean aphid Biotype 1, its phylome, world population structure and adaptation to the North American continent.</title>
        <authorList>
            <person name="Giordano R."/>
            <person name="Donthu R.K."/>
            <person name="Hernandez A.G."/>
            <person name="Wright C.L."/>
            <person name="Zimin A.V."/>
        </authorList>
    </citation>
    <scope>NUCLEOTIDE SEQUENCE [LARGE SCALE GENOMIC DNA]</scope>
    <source>
        <tissue evidence="2">Whole aphids</tissue>
    </source>
</reference>
<gene>
    <name evidence="2" type="ORF">AGLY_007798</name>
</gene>
<evidence type="ECO:0000313" key="2">
    <source>
        <dbReference type="EMBL" id="KAE9535897.1"/>
    </source>
</evidence>
<dbReference type="AlphaFoldDB" id="A0A6G0TNL3"/>
<sequence length="309" mass="35292">MAFSLICGPNYFLSPLLLCILLKNRLSIIDSVPIRSYVWSMQYAPITSVDVVTSSFSMYKNILSDNIRLHYCKSMEIYVVYQLDLFLCLLICVHAKLTISELKIFKAAIGGYPSKPIMQTQIAIYATKRGNAVPRLSKIFAMFAFDSKKDSLDISAQFIGVVTASVSPSRCLCPVPLRTCPSDYTRRFFKLLTYLNYSSLKIKHVSSNPKAMIYTYFKPHRTVQSTEPLSHLIYVVIHCRLYVHTLSKFQYYIIIHPMIITIIHYRELEQVSAADLCAWTWFCSKTLPHAPTLAEDKHLTATEACSYSE</sequence>
<proteinExistence type="predicted"/>
<keyword evidence="1" id="KW-0732">Signal</keyword>
<feature type="signal peptide" evidence="1">
    <location>
        <begin position="1"/>
        <end position="31"/>
    </location>
</feature>
<dbReference type="Proteomes" id="UP000475862">
    <property type="component" value="Unassembled WGS sequence"/>
</dbReference>
<comment type="caution">
    <text evidence="2">The sequence shown here is derived from an EMBL/GenBank/DDBJ whole genome shotgun (WGS) entry which is preliminary data.</text>
</comment>
<organism evidence="2 3">
    <name type="scientific">Aphis glycines</name>
    <name type="common">Soybean aphid</name>
    <dbReference type="NCBI Taxonomy" id="307491"/>
    <lineage>
        <taxon>Eukaryota</taxon>
        <taxon>Metazoa</taxon>
        <taxon>Ecdysozoa</taxon>
        <taxon>Arthropoda</taxon>
        <taxon>Hexapoda</taxon>
        <taxon>Insecta</taxon>
        <taxon>Pterygota</taxon>
        <taxon>Neoptera</taxon>
        <taxon>Paraneoptera</taxon>
        <taxon>Hemiptera</taxon>
        <taxon>Sternorrhyncha</taxon>
        <taxon>Aphidomorpha</taxon>
        <taxon>Aphidoidea</taxon>
        <taxon>Aphididae</taxon>
        <taxon>Aphidini</taxon>
        <taxon>Aphis</taxon>
        <taxon>Aphis</taxon>
    </lineage>
</organism>
<accession>A0A6G0TNL3</accession>
<protein>
    <submittedName>
        <fullName evidence="2">Uncharacterized protein</fullName>
    </submittedName>
</protein>
<feature type="chain" id="PRO_5026151685" evidence="1">
    <location>
        <begin position="32"/>
        <end position="309"/>
    </location>
</feature>
<evidence type="ECO:0000313" key="3">
    <source>
        <dbReference type="Proteomes" id="UP000475862"/>
    </source>
</evidence>
<evidence type="ECO:0000256" key="1">
    <source>
        <dbReference type="SAM" id="SignalP"/>
    </source>
</evidence>